<dbReference type="InterPro" id="IPR017476">
    <property type="entry name" value="UDP-Glc/GDP-Man"/>
</dbReference>
<feature type="binding site" evidence="12">
    <location>
        <position position="35"/>
    </location>
    <ligand>
        <name>NAD(+)</name>
        <dbReference type="ChEBI" id="CHEBI:57540"/>
    </ligand>
</feature>
<comment type="caution">
    <text evidence="15">The sequence shown here is derived from an EMBL/GenBank/DDBJ whole genome shotgun (WGS) entry which is preliminary data.</text>
</comment>
<dbReference type="SUPFAM" id="SSF52413">
    <property type="entry name" value="UDP-glucose/GDP-mannose dehydrogenase C-terminal domain"/>
    <property type="match status" value="1"/>
</dbReference>
<dbReference type="PANTHER" id="PTHR43750:SF3">
    <property type="entry name" value="UDP-GLUCOSE 6-DEHYDROGENASE TUAD"/>
    <property type="match status" value="1"/>
</dbReference>
<dbReference type="InterPro" id="IPR014027">
    <property type="entry name" value="UDP-Glc/GDP-Man_DH_C"/>
</dbReference>
<dbReference type="Gene3D" id="3.40.50.720">
    <property type="entry name" value="NAD(P)-binding Rossmann-like Domain"/>
    <property type="match status" value="2"/>
</dbReference>
<evidence type="ECO:0000313" key="15">
    <source>
        <dbReference type="EMBL" id="EAK0452651.1"/>
    </source>
</evidence>
<comment type="similarity">
    <text evidence="2 9">Belongs to the UDP-glucose/GDP-mannose dehydrogenase family.</text>
</comment>
<evidence type="ECO:0000256" key="1">
    <source>
        <dbReference type="ARBA" id="ARBA00004701"/>
    </source>
</evidence>
<organism evidence="15">
    <name type="scientific">Campylobacter fetus</name>
    <dbReference type="NCBI Taxonomy" id="196"/>
    <lineage>
        <taxon>Bacteria</taxon>
        <taxon>Pseudomonadati</taxon>
        <taxon>Campylobacterota</taxon>
        <taxon>Epsilonproteobacteria</taxon>
        <taxon>Campylobacterales</taxon>
        <taxon>Campylobacteraceae</taxon>
        <taxon>Campylobacter</taxon>
    </lineage>
</organism>
<dbReference type="UniPathway" id="UPA00038">
    <property type="reaction ID" value="UER00491"/>
</dbReference>
<evidence type="ECO:0000256" key="4">
    <source>
        <dbReference type="ARBA" id="ARBA00015132"/>
    </source>
</evidence>
<feature type="domain" description="UDP-glucose/GDP-mannose dehydrogenase C-terminal" evidence="13">
    <location>
        <begin position="320"/>
        <end position="423"/>
    </location>
</feature>
<dbReference type="AlphaFoldDB" id="A0A5L4KAS7"/>
<dbReference type="InterPro" id="IPR028357">
    <property type="entry name" value="UDPglc_DH_bac"/>
</dbReference>
<dbReference type="RefSeq" id="WP_038453992.1">
    <property type="nucleotide sequence ID" value="NZ_AABUZP020000015.1"/>
</dbReference>
<dbReference type="Pfam" id="PF00984">
    <property type="entry name" value="UDPG_MGDP_dh"/>
    <property type="match status" value="1"/>
</dbReference>
<dbReference type="GO" id="GO:0006065">
    <property type="term" value="P:UDP-glucuronate biosynthetic process"/>
    <property type="evidence" value="ECO:0007669"/>
    <property type="project" value="UniProtKB-UniPathway"/>
</dbReference>
<evidence type="ECO:0000256" key="8">
    <source>
        <dbReference type="ARBA" id="ARBA00053241"/>
    </source>
</evidence>
<dbReference type="PIRSF" id="PIRSF500134">
    <property type="entry name" value="UDPglc_DH_bac"/>
    <property type="match status" value="1"/>
</dbReference>
<dbReference type="InterPro" id="IPR036220">
    <property type="entry name" value="UDP-Glc/GDP-Man_DH_C_sf"/>
</dbReference>
<feature type="active site" description="Nucleophile" evidence="10">
    <location>
        <position position="266"/>
    </location>
</feature>
<dbReference type="Pfam" id="PF03720">
    <property type="entry name" value="UDPG_MGDP_dh_C"/>
    <property type="match status" value="1"/>
</dbReference>
<reference evidence="15 17" key="1">
    <citation type="submission" date="2018-05" db="EMBL/GenBank/DDBJ databases">
        <authorList>
            <consortium name="PulseNet: The National Subtyping Network for Foodborne Disease Surveillance"/>
            <person name="Tarr C.L."/>
            <person name="Trees E."/>
            <person name="Katz L.S."/>
            <person name="Carleton-Romer H.A."/>
            <person name="Stroika S."/>
            <person name="Kucerova Z."/>
            <person name="Roache K.F."/>
            <person name="Sabol A.L."/>
            <person name="Besser J."/>
            <person name="Gerner-Smidt P."/>
        </authorList>
    </citation>
    <scope>NUCLEOTIDE SEQUENCE</scope>
    <source>
        <strain evidence="15">2014D-0197</strain>
        <strain evidence="14 17">2016D-0221</strain>
        <strain evidence="16">D4313</strain>
    </source>
</reference>
<dbReference type="EMBL" id="AACCXM010000004">
    <property type="protein sequence ID" value="EAK0468927.1"/>
    <property type="molecule type" value="Genomic_DNA"/>
</dbReference>
<feature type="binding site" evidence="12">
    <location>
        <position position="30"/>
    </location>
    <ligand>
        <name>NAD(+)</name>
        <dbReference type="ChEBI" id="CHEBI:57540"/>
    </ligand>
</feature>
<evidence type="ECO:0000256" key="6">
    <source>
        <dbReference type="ARBA" id="ARBA00023027"/>
    </source>
</evidence>
<dbReference type="EMBL" id="AACCXK010000004">
    <property type="protein sequence ID" value="EAK0452651.1"/>
    <property type="molecule type" value="Genomic_DNA"/>
</dbReference>
<dbReference type="SUPFAM" id="SSF51735">
    <property type="entry name" value="NAD(P)-binding Rossmann-fold domains"/>
    <property type="match status" value="1"/>
</dbReference>
<name>A0A5L4KAS7_CAMFE</name>
<dbReference type="Proteomes" id="UP000557842">
    <property type="component" value="Unassembled WGS sequence"/>
</dbReference>
<feature type="binding site" evidence="11">
    <location>
        <position position="263"/>
    </location>
    <ligand>
        <name>substrate</name>
    </ligand>
</feature>
<feature type="binding site" evidence="11">
    <location>
        <begin position="155"/>
        <end position="158"/>
    </location>
    <ligand>
        <name>substrate</name>
    </ligand>
</feature>
<feature type="binding site" evidence="11">
    <location>
        <begin position="255"/>
        <end position="259"/>
    </location>
    <ligand>
        <name>substrate</name>
    </ligand>
</feature>
<feature type="binding site" evidence="12">
    <location>
        <position position="158"/>
    </location>
    <ligand>
        <name>NAD(+)</name>
        <dbReference type="ChEBI" id="CHEBI:57540"/>
    </ligand>
</feature>
<feature type="binding site" evidence="12">
    <location>
        <position position="334"/>
    </location>
    <ligand>
        <name>NAD(+)</name>
        <dbReference type="ChEBI" id="CHEBI:57540"/>
    </ligand>
</feature>
<dbReference type="Gene3D" id="1.20.5.100">
    <property type="entry name" value="Cytochrome c1, transmembrane anchor, C-terminal"/>
    <property type="match status" value="1"/>
</dbReference>
<evidence type="ECO:0000256" key="5">
    <source>
        <dbReference type="ARBA" id="ARBA00023002"/>
    </source>
</evidence>
<evidence type="ECO:0000256" key="10">
    <source>
        <dbReference type="PIRSR" id="PIRSR500134-1"/>
    </source>
</evidence>
<dbReference type="GO" id="GO:0000271">
    <property type="term" value="P:polysaccharide biosynthetic process"/>
    <property type="evidence" value="ECO:0007669"/>
    <property type="project" value="InterPro"/>
</dbReference>
<gene>
    <name evidence="15" type="ORF">AAH17_03135</name>
    <name evidence="16" type="ORF">AAH24_06090</name>
    <name evidence="14" type="ORF">BVH53_02655</name>
</gene>
<dbReference type="NCBIfam" id="TIGR03026">
    <property type="entry name" value="NDP-sugDHase"/>
    <property type="match status" value="1"/>
</dbReference>
<dbReference type="SUPFAM" id="SSF48179">
    <property type="entry name" value="6-phosphogluconate dehydrogenase C-terminal domain-like"/>
    <property type="match status" value="1"/>
</dbReference>
<dbReference type="PANTHER" id="PTHR43750">
    <property type="entry name" value="UDP-GLUCOSE 6-DEHYDROGENASE TUAD"/>
    <property type="match status" value="1"/>
</dbReference>
<feature type="binding site" evidence="11">
    <location>
        <position position="210"/>
    </location>
    <ligand>
        <name>substrate</name>
    </ligand>
</feature>
<feature type="binding site" evidence="11">
    <location>
        <position position="327"/>
    </location>
    <ligand>
        <name>substrate</name>
    </ligand>
</feature>
<dbReference type="GO" id="GO:0051287">
    <property type="term" value="F:NAD binding"/>
    <property type="evidence" value="ECO:0007669"/>
    <property type="project" value="InterPro"/>
</dbReference>
<evidence type="ECO:0000313" key="16">
    <source>
        <dbReference type="EMBL" id="EAK0468927.1"/>
    </source>
</evidence>
<protein>
    <recommendedName>
        <fullName evidence="4 9">UDP-glucose 6-dehydrogenase</fullName>
        <ecNumber evidence="3 9">1.1.1.22</ecNumber>
    </recommendedName>
</protein>
<dbReference type="Pfam" id="PF03721">
    <property type="entry name" value="UDPG_MGDP_dh_N"/>
    <property type="match status" value="1"/>
</dbReference>
<comment type="function">
    <text evidence="8">Catalyzes the conversion of UDP-glucose into UDP-glucuronate, one of the precursors of teichuronic acid.</text>
</comment>
<dbReference type="FunFam" id="1.20.5.100:FF:000001">
    <property type="entry name" value="UDP-glucose 6-dehydrogenase"/>
    <property type="match status" value="1"/>
</dbReference>
<evidence type="ECO:0000256" key="12">
    <source>
        <dbReference type="PIRSR" id="PIRSR500134-3"/>
    </source>
</evidence>
<dbReference type="InterPro" id="IPR014026">
    <property type="entry name" value="UDP-Glc/GDP-Man_DH_dimer"/>
</dbReference>
<dbReference type="EC" id="1.1.1.22" evidence="3 9"/>
<dbReference type="InterPro" id="IPR008927">
    <property type="entry name" value="6-PGluconate_DH-like_C_sf"/>
</dbReference>
<comment type="pathway">
    <text evidence="1">Nucleotide-sugar biosynthesis; UDP-alpha-D-glucuronate biosynthesis; UDP-alpha-D-glucuronate from UDP-alpha-D-glucose: step 1/1.</text>
</comment>
<dbReference type="InterPro" id="IPR036291">
    <property type="entry name" value="NAD(P)-bd_dom_sf"/>
</dbReference>
<keyword evidence="5 9" id="KW-0560">Oxidoreductase</keyword>
<feature type="binding site" evidence="12">
    <location>
        <position position="269"/>
    </location>
    <ligand>
        <name>NAD(+)</name>
        <dbReference type="ChEBI" id="CHEBI:57540"/>
    </ligand>
</feature>
<evidence type="ECO:0000256" key="7">
    <source>
        <dbReference type="ARBA" id="ARBA00047473"/>
    </source>
</evidence>
<dbReference type="EMBL" id="AABQDW010000003">
    <property type="protein sequence ID" value="EAI5407605.1"/>
    <property type="molecule type" value="Genomic_DNA"/>
</dbReference>
<evidence type="ECO:0000313" key="14">
    <source>
        <dbReference type="EMBL" id="EAI5407605.1"/>
    </source>
</evidence>
<sequence length="442" mass="49145">MKIAVVGTGYVGLVSGACFAKMGNDVICIDVAEEKIQNLKQGIIPIYEPGLKEIVIEYYEKQNLRFSTDIKEALSFANVVFIAVGTPMGGDGQADLRYVLQVAKSIGEHMQHPLVVVDKSTVPVGTAHKVSEVISKEQQNRGVEIKFEVVSNPEFLKEGAAVEDFLKPDRVVVGASSEFGFNALRELYAPFMKNHNRLIEMDVKSAEMTKYAANSMLATKISFINEMATICEKVGADINMVRRGIGSDSRIGYSFIYPGCGYGGSCFPKDVEALIYTAKQNGIDPLVLKAVEDRNKAQKRVIFDKINAYFNGNLKGKTIAIWGLAFKPNTDDMREATSITIINLLIKNGAKVQVFDPKAYAEAKIYFKDLDVIYAPNKYDALNGADCLALLTEWSEFRSPDFIEMKNRLKTPTIFDGRNQYDRNILKELGFIYFEIGVADEF</sequence>
<comment type="catalytic activity">
    <reaction evidence="7 9">
        <text>UDP-alpha-D-glucose + 2 NAD(+) + H2O = UDP-alpha-D-glucuronate + 2 NADH + 3 H(+)</text>
        <dbReference type="Rhea" id="RHEA:23596"/>
        <dbReference type="ChEBI" id="CHEBI:15377"/>
        <dbReference type="ChEBI" id="CHEBI:15378"/>
        <dbReference type="ChEBI" id="CHEBI:57540"/>
        <dbReference type="ChEBI" id="CHEBI:57945"/>
        <dbReference type="ChEBI" id="CHEBI:58052"/>
        <dbReference type="ChEBI" id="CHEBI:58885"/>
        <dbReference type="EC" id="1.1.1.22"/>
    </reaction>
</comment>
<evidence type="ECO:0000313" key="17">
    <source>
        <dbReference type="Proteomes" id="UP000557842"/>
    </source>
</evidence>
<evidence type="ECO:0000256" key="2">
    <source>
        <dbReference type="ARBA" id="ARBA00006601"/>
    </source>
</evidence>
<dbReference type="PROSITE" id="PS51257">
    <property type="entry name" value="PROKAR_LIPOPROTEIN"/>
    <property type="match status" value="1"/>
</dbReference>
<dbReference type="SMART" id="SM00984">
    <property type="entry name" value="UDPG_MGDP_dh_C"/>
    <property type="match status" value="1"/>
</dbReference>
<evidence type="ECO:0000256" key="9">
    <source>
        <dbReference type="PIRNR" id="PIRNR000124"/>
    </source>
</evidence>
<feature type="binding site" evidence="12">
    <location>
        <position position="121"/>
    </location>
    <ligand>
        <name>NAD(+)</name>
        <dbReference type="ChEBI" id="CHEBI:57540"/>
    </ligand>
</feature>
<evidence type="ECO:0000259" key="13">
    <source>
        <dbReference type="SMART" id="SM00984"/>
    </source>
</evidence>
<feature type="binding site" evidence="12">
    <location>
        <position position="86"/>
    </location>
    <ligand>
        <name>NAD(+)</name>
        <dbReference type="ChEBI" id="CHEBI:57540"/>
    </ligand>
</feature>
<keyword evidence="6 9" id="KW-0520">NAD</keyword>
<dbReference type="GO" id="GO:0003979">
    <property type="term" value="F:UDP-glucose 6-dehydrogenase activity"/>
    <property type="evidence" value="ECO:0007669"/>
    <property type="project" value="UniProtKB-EC"/>
</dbReference>
<evidence type="ECO:0000256" key="3">
    <source>
        <dbReference type="ARBA" id="ARBA00012954"/>
    </source>
</evidence>
<accession>A0A5L4KAS7</accession>
<proteinExistence type="inferred from homology"/>
<dbReference type="InterPro" id="IPR001732">
    <property type="entry name" value="UDP-Glc/GDP-Man_DH_N"/>
</dbReference>
<dbReference type="PIRSF" id="PIRSF000124">
    <property type="entry name" value="UDPglc_GDPman_dh"/>
    <property type="match status" value="1"/>
</dbReference>
<evidence type="ECO:0000256" key="11">
    <source>
        <dbReference type="PIRSR" id="PIRSR500134-2"/>
    </source>
</evidence>